<sequence>MITAKVKCTSKTVQGEPGDAGRFAQVAFAADYADGRNAEWALATPHLTVNMTLNGQAADLFDQGTAYTLQFVESDD</sequence>
<name>A0A1H5R7J4_9PSEU</name>
<dbReference type="EMBL" id="FNUJ01000007">
    <property type="protein sequence ID" value="SEF34376.1"/>
    <property type="molecule type" value="Genomic_DNA"/>
</dbReference>
<evidence type="ECO:0000313" key="2">
    <source>
        <dbReference type="Proteomes" id="UP000198878"/>
    </source>
</evidence>
<proteinExistence type="predicted"/>
<keyword evidence="2" id="KW-1185">Reference proteome</keyword>
<reference evidence="2" key="1">
    <citation type="submission" date="2016-10" db="EMBL/GenBank/DDBJ databases">
        <authorList>
            <person name="Varghese N."/>
            <person name="Submissions S."/>
        </authorList>
    </citation>
    <scope>NUCLEOTIDE SEQUENCE [LARGE SCALE GENOMIC DNA]</scope>
    <source>
        <strain evidence="2">DSM 44654</strain>
    </source>
</reference>
<evidence type="ECO:0000313" key="1">
    <source>
        <dbReference type="EMBL" id="SEF34376.1"/>
    </source>
</evidence>
<organism evidence="1 2">
    <name type="scientific">Amycolatopsis pretoriensis</name>
    <dbReference type="NCBI Taxonomy" id="218821"/>
    <lineage>
        <taxon>Bacteria</taxon>
        <taxon>Bacillati</taxon>
        <taxon>Actinomycetota</taxon>
        <taxon>Actinomycetes</taxon>
        <taxon>Pseudonocardiales</taxon>
        <taxon>Pseudonocardiaceae</taxon>
        <taxon>Amycolatopsis</taxon>
    </lineage>
</organism>
<accession>A0A1H5R7J4</accession>
<dbReference type="OrthoDB" id="3698957at2"/>
<gene>
    <name evidence="1" type="ORF">SAMN05421837_107347</name>
</gene>
<dbReference type="STRING" id="218821.SAMN05421837_107347"/>
<dbReference type="RefSeq" id="WP_086684569.1">
    <property type="nucleotide sequence ID" value="NZ_FNUJ01000007.1"/>
</dbReference>
<protein>
    <submittedName>
        <fullName evidence="1">Uncharacterized protein</fullName>
    </submittedName>
</protein>
<dbReference type="Proteomes" id="UP000198878">
    <property type="component" value="Unassembled WGS sequence"/>
</dbReference>
<dbReference type="AlphaFoldDB" id="A0A1H5R7J4"/>